<name>A0AAX4QG67_9CAUD</name>
<feature type="region of interest" description="Disordered" evidence="1">
    <location>
        <begin position="108"/>
        <end position="136"/>
    </location>
</feature>
<proteinExistence type="predicted"/>
<feature type="compositionally biased region" description="Basic and acidic residues" evidence="1">
    <location>
        <begin position="108"/>
        <end position="117"/>
    </location>
</feature>
<dbReference type="EMBL" id="PP438412">
    <property type="protein sequence ID" value="XAI95468.1"/>
    <property type="molecule type" value="Genomic_DNA"/>
</dbReference>
<accession>A0AAX4QG67</accession>
<sequence>MSNKDETKPNVFHLERVERVSQAEAIARLLLNPGAYAQREDDADEEWLFSETLQRDDGTEYVGVLDQDGSLVTLELGEEQYWYIMKPLTELEALERQMQKLKQRIQEIKGEQQEKAKPVTKPQRQSLSMRLERHKH</sequence>
<protein>
    <submittedName>
        <fullName evidence="2">Uncharacterized protein</fullName>
    </submittedName>
</protein>
<evidence type="ECO:0000256" key="1">
    <source>
        <dbReference type="SAM" id="MobiDB-lite"/>
    </source>
</evidence>
<reference evidence="2" key="1">
    <citation type="submission" date="2024-03" db="EMBL/GenBank/DDBJ databases">
        <authorList>
            <person name="Lin W."/>
            <person name="Li D."/>
            <person name="Tong Y."/>
        </authorList>
    </citation>
    <scope>NUCLEOTIDE SEQUENCE</scope>
</reference>
<dbReference type="Proteomes" id="UP001459105">
    <property type="component" value="Segment"/>
</dbReference>
<organism evidence="2 3">
    <name type="scientific">Microcystis phage Mvi-JY20</name>
    <dbReference type="NCBI Taxonomy" id="3128146"/>
    <lineage>
        <taxon>Viruses</taxon>
        <taxon>Duplodnaviria</taxon>
        <taxon>Heunggongvirae</taxon>
        <taxon>Uroviricota</taxon>
        <taxon>Caudoviricetes</taxon>
    </lineage>
</organism>
<evidence type="ECO:0000313" key="3">
    <source>
        <dbReference type="Proteomes" id="UP001459105"/>
    </source>
</evidence>
<evidence type="ECO:0000313" key="2">
    <source>
        <dbReference type="EMBL" id="XAI95468.1"/>
    </source>
</evidence>